<dbReference type="InterPro" id="IPR051398">
    <property type="entry name" value="Polysacch_Deacetylase"/>
</dbReference>
<feature type="compositionally biased region" description="Low complexity" evidence="3">
    <location>
        <begin position="75"/>
        <end position="84"/>
    </location>
</feature>
<evidence type="ECO:0000256" key="4">
    <source>
        <dbReference type="SAM" id="SignalP"/>
    </source>
</evidence>
<dbReference type="InterPro" id="IPR002509">
    <property type="entry name" value="NODB_dom"/>
</dbReference>
<evidence type="ECO:0000313" key="7">
    <source>
        <dbReference type="Proteomes" id="UP000306409"/>
    </source>
</evidence>
<evidence type="ECO:0000256" key="1">
    <source>
        <dbReference type="ARBA" id="ARBA00004613"/>
    </source>
</evidence>
<dbReference type="EMBL" id="CP061336">
    <property type="protein sequence ID" value="QNU68263.1"/>
    <property type="molecule type" value="Genomic_DNA"/>
</dbReference>
<dbReference type="PROSITE" id="PS51257">
    <property type="entry name" value="PROKAR_LIPOPROTEIN"/>
    <property type="match status" value="1"/>
</dbReference>
<comment type="subcellular location">
    <subcellularLocation>
        <location evidence="1">Secreted</location>
    </subcellularLocation>
</comment>
<dbReference type="GO" id="GO:0016810">
    <property type="term" value="F:hydrolase activity, acting on carbon-nitrogen (but not peptide) bonds"/>
    <property type="evidence" value="ECO:0007669"/>
    <property type="project" value="InterPro"/>
</dbReference>
<sequence length="399" mass="44001">MKKYTLLILILIAALVSGCTNNLYTNKEINNAENTVLGEASSLTQSQEQMDALSSDSIVESTDSSDDSNTRNEANGDTDNKTVTTDNTQQANIIDYSSIKPDESGQIMVVMFHNFVEEYQSGDKEYTTTFSEFEKLLQDLYDRKYRLISLTDMLNNNINVPAGCIPIVFTFDDGTAGEFNLVEKDGTLIANPKSAVGIMEAFYKKHPDFGLNGTFFVNLGVKTTFKGAGTMSDRLKYLIDKGFEIGNHTKTHVSLPSVKTVQKMLEEVGGNQKLMNEYVPGYAFNSFSLPFGSASKNLKEYVIQGNYEGTEYKHSAIMLVGANPSPSPVSVKFDPLAIPRVRATGITKVDCDLAWWLDALSKGNSQYVSDGDANTVTVPQQKKENVDMARLNGKQLVTY</sequence>
<accession>A0A4U7JLJ1</accession>
<keyword evidence="7" id="KW-1185">Reference proteome</keyword>
<feature type="domain" description="NodB homology" evidence="5">
    <location>
        <begin position="165"/>
        <end position="304"/>
    </location>
</feature>
<dbReference type="SUPFAM" id="SSF88713">
    <property type="entry name" value="Glycoside hydrolase/deacetylase"/>
    <property type="match status" value="1"/>
</dbReference>
<dbReference type="OrthoDB" id="9778320at2"/>
<evidence type="ECO:0000259" key="5">
    <source>
        <dbReference type="Pfam" id="PF01522"/>
    </source>
</evidence>
<evidence type="ECO:0000256" key="3">
    <source>
        <dbReference type="SAM" id="MobiDB-lite"/>
    </source>
</evidence>
<dbReference type="PANTHER" id="PTHR34216">
    <property type="match status" value="1"/>
</dbReference>
<feature type="chain" id="PRO_5038754871" evidence="4">
    <location>
        <begin position="19"/>
        <end position="399"/>
    </location>
</feature>
<keyword evidence="2 4" id="KW-0732">Signal</keyword>
<name>A0A4U7JLJ1_9FIRM</name>
<dbReference type="InterPro" id="IPR011330">
    <property type="entry name" value="Glyco_hydro/deAcase_b/a-brl"/>
</dbReference>
<organism evidence="6 7">
    <name type="scientific">Ruminiclostridium herbifermentans</name>
    <dbReference type="NCBI Taxonomy" id="2488810"/>
    <lineage>
        <taxon>Bacteria</taxon>
        <taxon>Bacillati</taxon>
        <taxon>Bacillota</taxon>
        <taxon>Clostridia</taxon>
        <taxon>Eubacteriales</taxon>
        <taxon>Oscillospiraceae</taxon>
        <taxon>Ruminiclostridium</taxon>
    </lineage>
</organism>
<gene>
    <name evidence="6" type="ORF">EHE19_007580</name>
</gene>
<protein>
    <submittedName>
        <fullName evidence="6">Polysaccharide deacetylase family protein</fullName>
    </submittedName>
</protein>
<dbReference type="Proteomes" id="UP000306409">
    <property type="component" value="Chromosome"/>
</dbReference>
<dbReference type="KEGG" id="rher:EHE19_007580"/>
<dbReference type="GO" id="GO:0005975">
    <property type="term" value="P:carbohydrate metabolic process"/>
    <property type="evidence" value="ECO:0007669"/>
    <property type="project" value="InterPro"/>
</dbReference>
<evidence type="ECO:0000256" key="2">
    <source>
        <dbReference type="ARBA" id="ARBA00022729"/>
    </source>
</evidence>
<dbReference type="AlphaFoldDB" id="A0A4U7JLJ1"/>
<dbReference type="Gene3D" id="3.20.20.370">
    <property type="entry name" value="Glycoside hydrolase/deacetylase"/>
    <property type="match status" value="1"/>
</dbReference>
<evidence type="ECO:0000313" key="6">
    <source>
        <dbReference type="EMBL" id="QNU68263.1"/>
    </source>
</evidence>
<dbReference type="GO" id="GO:0005576">
    <property type="term" value="C:extracellular region"/>
    <property type="evidence" value="ECO:0007669"/>
    <property type="project" value="UniProtKB-SubCell"/>
</dbReference>
<dbReference type="PANTHER" id="PTHR34216:SF3">
    <property type="entry name" value="POLY-BETA-1,6-N-ACETYL-D-GLUCOSAMINE N-DEACETYLASE"/>
    <property type="match status" value="1"/>
</dbReference>
<feature type="signal peptide" evidence="4">
    <location>
        <begin position="1"/>
        <end position="18"/>
    </location>
</feature>
<feature type="region of interest" description="Disordered" evidence="3">
    <location>
        <begin position="41"/>
        <end position="84"/>
    </location>
</feature>
<reference evidence="6 7" key="1">
    <citation type="submission" date="2020-09" db="EMBL/GenBank/DDBJ databases">
        <title>Characterization and genome sequencing of Ruminiclostridium sp. nov. MA18.</title>
        <authorList>
            <person name="Rettenmaier R."/>
            <person name="Kowollik M.-L."/>
            <person name="Liebl W."/>
            <person name="Zverlov V."/>
        </authorList>
    </citation>
    <scope>NUCLEOTIDE SEQUENCE [LARGE SCALE GENOMIC DNA]</scope>
    <source>
        <strain evidence="6 7">MA18</strain>
    </source>
</reference>
<dbReference type="RefSeq" id="WP_137696510.1">
    <property type="nucleotide sequence ID" value="NZ_CP061336.1"/>
</dbReference>
<dbReference type="Pfam" id="PF01522">
    <property type="entry name" value="Polysacc_deac_1"/>
    <property type="match status" value="1"/>
</dbReference>
<proteinExistence type="predicted"/>